<gene>
    <name evidence="6" type="ORF">MAR_037417</name>
</gene>
<dbReference type="PROSITE" id="PS00018">
    <property type="entry name" value="EF_HAND_1"/>
    <property type="match status" value="1"/>
</dbReference>
<feature type="region of interest" description="Disordered" evidence="3">
    <location>
        <begin position="371"/>
        <end position="522"/>
    </location>
</feature>
<feature type="coiled-coil region" evidence="2">
    <location>
        <begin position="233"/>
        <end position="358"/>
    </location>
</feature>
<accession>A0ABY7FNF2</accession>
<dbReference type="InterPro" id="IPR011992">
    <property type="entry name" value="EF-hand-dom_pair"/>
</dbReference>
<reference evidence="6" key="1">
    <citation type="submission" date="2022-11" db="EMBL/GenBank/DDBJ databases">
        <title>Centuries of genome instability and evolution in soft-shell clam transmissible cancer (bioRxiv).</title>
        <authorList>
            <person name="Hart S.F.M."/>
            <person name="Yonemitsu M.A."/>
            <person name="Giersch R.M."/>
            <person name="Beal B.F."/>
            <person name="Arriagada G."/>
            <person name="Davis B.W."/>
            <person name="Ostrander E.A."/>
            <person name="Goff S.P."/>
            <person name="Metzger M.J."/>
        </authorList>
    </citation>
    <scope>NUCLEOTIDE SEQUENCE</scope>
    <source>
        <strain evidence="6">MELC-2E11</strain>
        <tissue evidence="6">Siphon/mantle</tissue>
    </source>
</reference>
<evidence type="ECO:0000313" key="7">
    <source>
        <dbReference type="Proteomes" id="UP001164746"/>
    </source>
</evidence>
<dbReference type="Gene3D" id="1.10.238.10">
    <property type="entry name" value="EF-hand"/>
    <property type="match status" value="2"/>
</dbReference>
<evidence type="ECO:0000256" key="2">
    <source>
        <dbReference type="SAM" id="Coils"/>
    </source>
</evidence>
<dbReference type="InterPro" id="IPR002048">
    <property type="entry name" value="EF_hand_dom"/>
</dbReference>
<evidence type="ECO:0000256" key="1">
    <source>
        <dbReference type="ARBA" id="ARBA00022837"/>
    </source>
</evidence>
<feature type="compositionally biased region" description="Low complexity" evidence="3">
    <location>
        <begin position="374"/>
        <end position="388"/>
    </location>
</feature>
<dbReference type="PROSITE" id="PS50222">
    <property type="entry name" value="EF_HAND_2"/>
    <property type="match status" value="1"/>
</dbReference>
<evidence type="ECO:0000259" key="5">
    <source>
        <dbReference type="PROSITE" id="PS50222"/>
    </source>
</evidence>
<evidence type="ECO:0000259" key="4">
    <source>
        <dbReference type="PROSITE" id="PS50031"/>
    </source>
</evidence>
<dbReference type="Pfam" id="PF12763">
    <property type="entry name" value="EH"/>
    <property type="match status" value="1"/>
</dbReference>
<dbReference type="InterPro" id="IPR000261">
    <property type="entry name" value="EH_dom"/>
</dbReference>
<keyword evidence="2" id="KW-0175">Coiled coil</keyword>
<evidence type="ECO:0000256" key="3">
    <source>
        <dbReference type="SAM" id="MobiDB-lite"/>
    </source>
</evidence>
<keyword evidence="7" id="KW-1185">Reference proteome</keyword>
<keyword evidence="1" id="KW-0106">Calcium</keyword>
<name>A0ABY7FNF2_MYAAR</name>
<organism evidence="6 7">
    <name type="scientific">Mya arenaria</name>
    <name type="common">Soft-shell clam</name>
    <dbReference type="NCBI Taxonomy" id="6604"/>
    <lineage>
        <taxon>Eukaryota</taxon>
        <taxon>Metazoa</taxon>
        <taxon>Spiralia</taxon>
        <taxon>Lophotrochozoa</taxon>
        <taxon>Mollusca</taxon>
        <taxon>Bivalvia</taxon>
        <taxon>Autobranchia</taxon>
        <taxon>Heteroconchia</taxon>
        <taxon>Euheterodonta</taxon>
        <taxon>Imparidentia</taxon>
        <taxon>Neoheterodontei</taxon>
        <taxon>Myida</taxon>
        <taxon>Myoidea</taxon>
        <taxon>Myidae</taxon>
        <taxon>Mya</taxon>
    </lineage>
</organism>
<dbReference type="Proteomes" id="UP001164746">
    <property type="component" value="Chromosome 13"/>
</dbReference>
<sequence>MASFPPLPQADPNNTGSVGALDAANFMKKSGIWDMSDPTGKGYLEKQGFFVALKLISLVQSGQELNIAKITSETPQPNLANEKSKYDQVFDSLQPVNNLLAGDRVRPAMHLVHKGMAKEAIPMTLTPGLIPPSKRKGHLPPGAVSVLPGGRNTPTLRSDSPALRGHGQVPWVVTPADKVSYEAMFRKADLDMDGYVSGQEIRDIFLQSGLPNNILAHICYKFEREKLKLEAEQQQQQADIRLCQVEVQRLEKELNNVTGTLHQLEAQKIDAQKVLDELEEKKMDLETTVREIKQKCEDEQKQINSLNSQIENQQKSALEQDEELNKLRIELQKLREEENTLEQKVEAGKTQLEQLSKSQKDVILQVNQEDPFASSDPFGSGSFSSSSSNKQSDAFDPFGTSSSPAPNKQTNSGDLFGSDPFVPTPASKGRTESPRPALPPKQKKAPPPRPAPPKKSPASSPSKPSRPDPFGATFPNDPFGASDPFSGSTSSAFSDEEPGWAFTSSTPSSTSKSTSAIKCNKN</sequence>
<dbReference type="SMART" id="SM00027">
    <property type="entry name" value="EH"/>
    <property type="match status" value="3"/>
</dbReference>
<dbReference type="InterPro" id="IPR018247">
    <property type="entry name" value="EF_Hand_1_Ca_BS"/>
</dbReference>
<feature type="compositionally biased region" description="Low complexity" evidence="3">
    <location>
        <begin position="503"/>
        <end position="515"/>
    </location>
</feature>
<evidence type="ECO:0000313" key="6">
    <source>
        <dbReference type="EMBL" id="WAR23748.1"/>
    </source>
</evidence>
<dbReference type="SUPFAM" id="SSF47473">
    <property type="entry name" value="EF-hand"/>
    <property type="match status" value="2"/>
</dbReference>
<feature type="domain" description="EH" evidence="4">
    <location>
        <begin position="177"/>
        <end position="218"/>
    </location>
</feature>
<proteinExistence type="predicted"/>
<dbReference type="EMBL" id="CP111024">
    <property type="protein sequence ID" value="WAR23748.1"/>
    <property type="molecule type" value="Genomic_DNA"/>
</dbReference>
<dbReference type="PROSITE" id="PS50031">
    <property type="entry name" value="EH"/>
    <property type="match status" value="1"/>
</dbReference>
<protein>
    <submittedName>
        <fullName evidence="6">EP15R-like protein</fullName>
    </submittedName>
</protein>
<feature type="compositionally biased region" description="Polar residues" evidence="3">
    <location>
        <begin position="399"/>
        <end position="413"/>
    </location>
</feature>
<dbReference type="PANTHER" id="PTHR11216">
    <property type="entry name" value="EH DOMAIN"/>
    <property type="match status" value="1"/>
</dbReference>
<dbReference type="PANTHER" id="PTHR11216:SF176">
    <property type="entry name" value="EPIDERMAL GROWTH FACTOR RECEPTOR PATHWAY SUBSTRATE CLONE 15, ISOFORM A"/>
    <property type="match status" value="1"/>
</dbReference>
<feature type="domain" description="EF-hand" evidence="5">
    <location>
        <begin position="176"/>
        <end position="211"/>
    </location>
</feature>